<evidence type="ECO:0000256" key="1">
    <source>
        <dbReference type="SAM" id="MobiDB-lite"/>
    </source>
</evidence>
<proteinExistence type="predicted"/>
<evidence type="ECO:0000313" key="3">
    <source>
        <dbReference type="Proteomes" id="UP000501498"/>
    </source>
</evidence>
<evidence type="ECO:0000313" key="2">
    <source>
        <dbReference type="EMBL" id="ATV81255.1"/>
    </source>
</evidence>
<name>A0A2H4N979_9VIRU</name>
<dbReference type="GeneID" id="65102027"/>
<dbReference type="EMBL" id="MF781082">
    <property type="protein sequence ID" value="ATV81255.1"/>
    <property type="molecule type" value="Genomic_DNA"/>
</dbReference>
<feature type="region of interest" description="Disordered" evidence="1">
    <location>
        <begin position="1"/>
        <end position="26"/>
    </location>
</feature>
<organism evidence="2">
    <name type="scientific">Grapevine badnavirus 1</name>
    <dbReference type="NCBI Taxonomy" id="2052838"/>
    <lineage>
        <taxon>Viruses</taxon>
        <taxon>Riboviria</taxon>
        <taxon>Pararnavirae</taxon>
        <taxon>Artverviricota</taxon>
        <taxon>Revtraviricetes</taxon>
        <taxon>Ortervirales</taxon>
        <taxon>Caulimoviridae</taxon>
        <taxon>Badnavirus</taxon>
        <taxon>Badnavirus vitis</taxon>
    </lineage>
</organism>
<dbReference type="RefSeq" id="YP_010086798.1">
    <property type="nucleotide sequence ID" value="NC_055481.1"/>
</dbReference>
<keyword evidence="3" id="KW-1185">Reference proteome</keyword>
<reference evidence="2" key="1">
    <citation type="journal article" date="2018" name="Arch. Virol.">
        <title>Screening of some Croatian autochthonous grapevine varieties reveals a multitude of viruses, including novel ones.</title>
        <authorList>
            <person name="Voncina D."/>
            <person name="Almeida R.P.P."/>
        </authorList>
    </citation>
    <scope>NUCLEOTIDE SEQUENCE [LARGE SCALE GENOMIC DNA]</scope>
    <source>
        <strain evidence="2">VLJ-178.Gb1</strain>
    </source>
</reference>
<protein>
    <submittedName>
        <fullName evidence="2">Uncharacterized protein</fullName>
    </submittedName>
</protein>
<dbReference type="KEGG" id="vg:65102027"/>
<sequence length="146" mass="16390">MEHAGEGATATIPGNSHGRSKTETQQGHLITTQPNNWENGELFRSYSNTVQRGHEPGGISLSEFIKLRAQLKEIESLAITRALVCLKELRDIHTIKLDECRKSSSPGRDGNYWSDHCPSCQHHDRNLEEILSQLERVAADVQKFSL</sequence>
<accession>A0A2H4N979</accession>
<dbReference type="Proteomes" id="UP000501498">
    <property type="component" value="Segment"/>
</dbReference>